<keyword evidence="3" id="KW-1185">Reference proteome</keyword>
<evidence type="ECO:0000256" key="1">
    <source>
        <dbReference type="SAM" id="MobiDB-lite"/>
    </source>
</evidence>
<sequence>MDGLQACQFLQNFVGRSSSSVLELFELVSALVPISDEIADPAPEKILATASSEGASGLSSRFNQFTPVFPVQITKDALASIFDISFIAIHVKVTVFHRYWLKNLIQMRLGEKAAVILSGGGSSDDMRPMNVKMSFRFAEKFDIDCYEVSITNGEERSIMGLPSVMAHLPVKPLFALDWAIGKYDPTKSAGTGPLGLIERQIPRVLKWMKIGLKRSIQVRTSVNRTTLRYSTRILKHVEQKISALERSSGAQSESQKAKVKQLRSKLDIFCGSPAYKVRAAIDGIVGMVNPTEAVNLAKTFGSVVHPDQVINLSKNLGNLGKLGSVFQGEEPLAQVAGDKSSPQVEVPRNPIASSNLSKPNPAIEPQTRFAMNFKLPKILQVLLLALITEIYFTSHSIFDRFFAVVLAQIQPNHSRSTSFSLSGSSLPLDMKRLPSFNGTMGLSSPISLPGVDSLGSILKPTLPFNTTLSAGTSKFDPRTSVGRLPPLMASKDVLPLDLRSVSWITSSSAPENDAKDVDTKSPVAEIPNRTCLPKSPKPNAQLYALSMNHTAVSKPIIEPMQMMSASFKDHSIPTSAGEKKQS</sequence>
<dbReference type="AlphaFoldDB" id="A0A0L0V8C9"/>
<comment type="caution">
    <text evidence="2">The sequence shown here is derived from an EMBL/GenBank/DDBJ whole genome shotgun (WGS) entry which is preliminary data.</text>
</comment>
<gene>
    <name evidence="2" type="ORF">PSTG_11140</name>
</gene>
<accession>A0A0L0V8C9</accession>
<protein>
    <submittedName>
        <fullName evidence="2">Uncharacterized protein</fullName>
    </submittedName>
</protein>
<evidence type="ECO:0000313" key="3">
    <source>
        <dbReference type="Proteomes" id="UP000054564"/>
    </source>
</evidence>
<name>A0A0L0V8C9_9BASI</name>
<evidence type="ECO:0000313" key="2">
    <source>
        <dbReference type="EMBL" id="KNE95535.1"/>
    </source>
</evidence>
<proteinExistence type="predicted"/>
<dbReference type="EMBL" id="AJIL01000095">
    <property type="protein sequence ID" value="KNE95535.1"/>
    <property type="molecule type" value="Genomic_DNA"/>
</dbReference>
<dbReference type="OrthoDB" id="2497136at2759"/>
<reference evidence="3" key="1">
    <citation type="submission" date="2014-03" db="EMBL/GenBank/DDBJ databases">
        <title>The Genome Sequence of Puccinia striiformis f. sp. tritici PST-78.</title>
        <authorList>
            <consortium name="The Broad Institute Genome Sequencing Platform"/>
            <person name="Cuomo C."/>
            <person name="Hulbert S."/>
            <person name="Chen X."/>
            <person name="Walker B."/>
            <person name="Young S.K."/>
            <person name="Zeng Q."/>
            <person name="Gargeya S."/>
            <person name="Fitzgerald M."/>
            <person name="Haas B."/>
            <person name="Abouelleil A."/>
            <person name="Alvarado L."/>
            <person name="Arachchi H.M."/>
            <person name="Berlin A.M."/>
            <person name="Chapman S.B."/>
            <person name="Goldberg J."/>
            <person name="Griggs A."/>
            <person name="Gujja S."/>
            <person name="Hansen M."/>
            <person name="Howarth C."/>
            <person name="Imamovic A."/>
            <person name="Larimer J."/>
            <person name="McCowan C."/>
            <person name="Montmayeur A."/>
            <person name="Murphy C."/>
            <person name="Neiman D."/>
            <person name="Pearson M."/>
            <person name="Priest M."/>
            <person name="Roberts A."/>
            <person name="Saif S."/>
            <person name="Shea T."/>
            <person name="Sisk P."/>
            <person name="Sykes S."/>
            <person name="Wortman J."/>
            <person name="Nusbaum C."/>
            <person name="Birren B."/>
        </authorList>
    </citation>
    <scope>NUCLEOTIDE SEQUENCE [LARGE SCALE GENOMIC DNA]</scope>
    <source>
        <strain evidence="3">race PST-78</strain>
    </source>
</reference>
<dbReference type="Proteomes" id="UP000054564">
    <property type="component" value="Unassembled WGS sequence"/>
</dbReference>
<organism evidence="2 3">
    <name type="scientific">Puccinia striiformis f. sp. tritici PST-78</name>
    <dbReference type="NCBI Taxonomy" id="1165861"/>
    <lineage>
        <taxon>Eukaryota</taxon>
        <taxon>Fungi</taxon>
        <taxon>Dikarya</taxon>
        <taxon>Basidiomycota</taxon>
        <taxon>Pucciniomycotina</taxon>
        <taxon>Pucciniomycetes</taxon>
        <taxon>Pucciniales</taxon>
        <taxon>Pucciniaceae</taxon>
        <taxon>Puccinia</taxon>
    </lineage>
</organism>
<feature type="region of interest" description="Disordered" evidence="1">
    <location>
        <begin position="337"/>
        <end position="359"/>
    </location>
</feature>